<evidence type="ECO:0000313" key="4">
    <source>
        <dbReference type="Proteomes" id="UP000184251"/>
    </source>
</evidence>
<dbReference type="PANTHER" id="PTHR21708">
    <property type="entry name" value="PROBABLE 2-DEHYDROPANTOATE 2-REDUCTASE"/>
    <property type="match status" value="1"/>
</dbReference>
<dbReference type="OrthoDB" id="9793586at2"/>
<protein>
    <submittedName>
        <fullName evidence="3">2-dehydropantoate 2-reductase</fullName>
    </submittedName>
</protein>
<accession>A0A1M5A3P0</accession>
<gene>
    <name evidence="3" type="ORF">SAMN02746064_02220</name>
</gene>
<evidence type="ECO:0000259" key="2">
    <source>
        <dbReference type="Pfam" id="PF02558"/>
    </source>
</evidence>
<dbReference type="InterPro" id="IPR013332">
    <property type="entry name" value="KPR_N"/>
</dbReference>
<keyword evidence="1" id="KW-1133">Transmembrane helix</keyword>
<keyword evidence="1" id="KW-0472">Membrane</keyword>
<dbReference type="GO" id="GO:0005737">
    <property type="term" value="C:cytoplasm"/>
    <property type="evidence" value="ECO:0007669"/>
    <property type="project" value="TreeGrafter"/>
</dbReference>
<organism evidence="3 4">
    <name type="scientific">Alkalibacter saccharofermentans DSM 14828</name>
    <dbReference type="NCBI Taxonomy" id="1120975"/>
    <lineage>
        <taxon>Bacteria</taxon>
        <taxon>Bacillati</taxon>
        <taxon>Bacillota</taxon>
        <taxon>Clostridia</taxon>
        <taxon>Eubacteriales</taxon>
        <taxon>Eubacteriaceae</taxon>
        <taxon>Alkalibacter</taxon>
    </lineage>
</organism>
<keyword evidence="1" id="KW-0812">Transmembrane</keyword>
<dbReference type="Proteomes" id="UP000184251">
    <property type="component" value="Unassembled WGS sequence"/>
</dbReference>
<dbReference type="AlphaFoldDB" id="A0A1M5A3P0"/>
<dbReference type="SUPFAM" id="SSF51735">
    <property type="entry name" value="NAD(P)-binding Rossmann-fold domains"/>
    <property type="match status" value="1"/>
</dbReference>
<evidence type="ECO:0000313" key="3">
    <source>
        <dbReference type="EMBL" id="SHF24930.1"/>
    </source>
</evidence>
<dbReference type="Gene3D" id="3.40.50.720">
    <property type="entry name" value="NAD(P)-binding Rossmann-like Domain"/>
    <property type="match status" value="1"/>
</dbReference>
<evidence type="ECO:0000256" key="1">
    <source>
        <dbReference type="SAM" id="Phobius"/>
    </source>
</evidence>
<dbReference type="PANTHER" id="PTHR21708:SF26">
    <property type="entry name" value="2-DEHYDROPANTOATE 2-REDUCTASE"/>
    <property type="match status" value="1"/>
</dbReference>
<name>A0A1M5A3P0_9FIRM</name>
<dbReference type="RefSeq" id="WP_073272198.1">
    <property type="nucleotide sequence ID" value="NZ_FQTU01000024.1"/>
</dbReference>
<dbReference type="InterPro" id="IPR036291">
    <property type="entry name" value="NAD(P)-bd_dom_sf"/>
</dbReference>
<dbReference type="STRING" id="1120975.SAMN02746064_02220"/>
<dbReference type="Pfam" id="PF02558">
    <property type="entry name" value="ApbA"/>
    <property type="match status" value="1"/>
</dbReference>
<dbReference type="InterPro" id="IPR051402">
    <property type="entry name" value="KPR-Related"/>
</dbReference>
<feature type="transmembrane region" description="Helical" evidence="1">
    <location>
        <begin position="186"/>
        <end position="206"/>
    </location>
</feature>
<reference evidence="3 4" key="1">
    <citation type="submission" date="2016-11" db="EMBL/GenBank/DDBJ databases">
        <authorList>
            <person name="Jaros S."/>
            <person name="Januszkiewicz K."/>
            <person name="Wedrychowicz H."/>
        </authorList>
    </citation>
    <scope>NUCLEOTIDE SEQUENCE [LARGE SCALE GENOMIC DNA]</scope>
    <source>
        <strain evidence="3 4">DSM 14828</strain>
    </source>
</reference>
<proteinExistence type="predicted"/>
<sequence length="318" mass="35796">MKQMKFLFFGAGVLGSLYAAKLREAGMDVTLVARGSRYEDLKKHGVVLEDFKTKEQTSTKVRLVDHVPEDEYFDVCVVLIQKTQLHDALPALSSNPHIPSFLFMHNDAEGPQSMIDALGGERVLLGHVNAGGERDGHVVRFIVAEKMTMGELDGEVSERLQQIAGAFKAAGFPVVFSKNMDSWKRYHVAIALSLTGSIYMAGLCNYRLARNKEAIRKCWHGMREAFQVLRTLGYPIEPPKLRWSINFPDFIMVPLLQRVLGSELFDIGGVRHARNARDEMMHLRKEFKKLKEKAGIITPVLDEVEKYIDPDVPPAITD</sequence>
<feature type="domain" description="Ketopantoate reductase N-terminal" evidence="2">
    <location>
        <begin position="8"/>
        <end position="153"/>
    </location>
</feature>
<dbReference type="EMBL" id="FQTU01000024">
    <property type="protein sequence ID" value="SHF24930.1"/>
    <property type="molecule type" value="Genomic_DNA"/>
</dbReference>
<keyword evidence="4" id="KW-1185">Reference proteome</keyword>